<evidence type="ECO:0000313" key="5">
    <source>
        <dbReference type="Proteomes" id="UP000789405"/>
    </source>
</evidence>
<evidence type="ECO:0000256" key="2">
    <source>
        <dbReference type="ARBA" id="ARBA00022741"/>
    </source>
</evidence>
<comment type="caution">
    <text evidence="4">The sequence shown here is derived from an EMBL/GenBank/DDBJ whole genome shotgun (WGS) entry which is preliminary data.</text>
</comment>
<dbReference type="Proteomes" id="UP000789405">
    <property type="component" value="Unassembled WGS sequence"/>
</dbReference>
<dbReference type="PANTHER" id="PTHR12169:SF6">
    <property type="entry name" value="AFG1-LIKE ATPASE"/>
    <property type="match status" value="1"/>
</dbReference>
<evidence type="ECO:0000256" key="1">
    <source>
        <dbReference type="ARBA" id="ARBA00010322"/>
    </source>
</evidence>
<keyword evidence="3" id="KW-0067">ATP-binding</keyword>
<dbReference type="SUPFAM" id="SSF52540">
    <property type="entry name" value="P-loop containing nucleoside triphosphate hydrolases"/>
    <property type="match status" value="1"/>
</dbReference>
<dbReference type="AlphaFoldDB" id="A0A9N9GZ22"/>
<dbReference type="Gene3D" id="3.40.50.300">
    <property type="entry name" value="P-loop containing nucleotide triphosphate hydrolases"/>
    <property type="match status" value="1"/>
</dbReference>
<dbReference type="InterPro" id="IPR027417">
    <property type="entry name" value="P-loop_NTPase"/>
</dbReference>
<keyword evidence="5" id="KW-1185">Reference proteome</keyword>
<evidence type="ECO:0000313" key="4">
    <source>
        <dbReference type="EMBL" id="CAG8635399.1"/>
    </source>
</evidence>
<gene>
    <name evidence="4" type="ORF">DERYTH_LOCUS9369</name>
</gene>
<dbReference type="OrthoDB" id="548867at2759"/>
<dbReference type="GO" id="GO:0016887">
    <property type="term" value="F:ATP hydrolysis activity"/>
    <property type="evidence" value="ECO:0007669"/>
    <property type="project" value="InterPro"/>
</dbReference>
<dbReference type="GO" id="GO:0005524">
    <property type="term" value="F:ATP binding"/>
    <property type="evidence" value="ECO:0007669"/>
    <property type="project" value="UniProtKB-KW"/>
</dbReference>
<name>A0A9N9GZ22_9GLOM</name>
<sequence length="524" mass="59522">MIAVNNSCLMALFFTRTKRHSYQSFPKLLNTLASWPFVSKVVCFSEGSARYIGHSKVLINNYSTEPRTFHEFADESNFKSLESTIISDKSLTSKSCSGGPISRYDALVASRMVREDSFQRSIVCILQDLYERLINCVPPPIMDARGSMGNNSVFSKISGLFGAPFKSVPKGLYLYGDVGTGKTMLMDLLFDTLPIERKRRIHFHAFMLDIHERVHKLKRANSETYDPIPPIATDLVNDAFVLCFDEFQVTDIADAMILRRLVDELFSRGVVMVTTSNRHPDDLYKNGIQRKSFIPCIERLKEGCQIHSLNSGTDYRKLARITSGLYFTPLNEQSTTGIDDVFNMLTRGRSVYETKLEFWGRSLLVPQACGDVAKFTFEQLCGRPLGAADYLELTKHYTTIILTDIPRMSLKMKNEARRFITLIDALYDTKTILVCSAEVPIEELFTTEEDLDPTYHELLDDLNLDAKEHKSSPIFTGVEEIFAFERAVSRLTEMQGQEWISKIILKIRSGNPNISVRPTLEYVS</sequence>
<protein>
    <submittedName>
        <fullName evidence="4">15112_t:CDS:1</fullName>
    </submittedName>
</protein>
<comment type="similarity">
    <text evidence="1">Belongs to the AFG1 ATPase family.</text>
</comment>
<reference evidence="4" key="1">
    <citation type="submission" date="2021-06" db="EMBL/GenBank/DDBJ databases">
        <authorList>
            <person name="Kallberg Y."/>
            <person name="Tangrot J."/>
            <person name="Rosling A."/>
        </authorList>
    </citation>
    <scope>NUCLEOTIDE SEQUENCE</scope>
    <source>
        <strain evidence="4">MA453B</strain>
    </source>
</reference>
<dbReference type="EMBL" id="CAJVPY010005097">
    <property type="protein sequence ID" value="CAG8635399.1"/>
    <property type="molecule type" value="Genomic_DNA"/>
</dbReference>
<accession>A0A9N9GZ22</accession>
<dbReference type="NCBIfam" id="NF040713">
    <property type="entry name" value="ZapE"/>
    <property type="match status" value="1"/>
</dbReference>
<organism evidence="4 5">
    <name type="scientific">Dentiscutata erythropus</name>
    <dbReference type="NCBI Taxonomy" id="1348616"/>
    <lineage>
        <taxon>Eukaryota</taxon>
        <taxon>Fungi</taxon>
        <taxon>Fungi incertae sedis</taxon>
        <taxon>Mucoromycota</taxon>
        <taxon>Glomeromycotina</taxon>
        <taxon>Glomeromycetes</taxon>
        <taxon>Diversisporales</taxon>
        <taxon>Gigasporaceae</taxon>
        <taxon>Dentiscutata</taxon>
    </lineage>
</organism>
<evidence type="ECO:0000256" key="3">
    <source>
        <dbReference type="ARBA" id="ARBA00022840"/>
    </source>
</evidence>
<keyword evidence="2" id="KW-0547">Nucleotide-binding</keyword>
<dbReference type="InterPro" id="IPR005654">
    <property type="entry name" value="ATPase_AFG1-like"/>
</dbReference>
<dbReference type="GO" id="GO:0005739">
    <property type="term" value="C:mitochondrion"/>
    <property type="evidence" value="ECO:0007669"/>
    <property type="project" value="TreeGrafter"/>
</dbReference>
<proteinExistence type="inferred from homology"/>
<dbReference type="PANTHER" id="PTHR12169">
    <property type="entry name" value="ATPASE N2B"/>
    <property type="match status" value="1"/>
</dbReference>
<dbReference type="Pfam" id="PF03969">
    <property type="entry name" value="AFG1_ATPase"/>
    <property type="match status" value="1"/>
</dbReference>